<dbReference type="InterPro" id="IPR036770">
    <property type="entry name" value="Ankyrin_rpt-contain_sf"/>
</dbReference>
<dbReference type="HOGENOM" id="CLU_033846_0_0_1"/>
<dbReference type="STRING" id="6669.E9FZF4"/>
<reference evidence="1 2" key="1">
    <citation type="journal article" date="2011" name="Science">
        <title>The ecoresponsive genome of Daphnia pulex.</title>
        <authorList>
            <person name="Colbourne J.K."/>
            <person name="Pfrender M.E."/>
            <person name="Gilbert D."/>
            <person name="Thomas W.K."/>
            <person name="Tucker A."/>
            <person name="Oakley T.H."/>
            <person name="Tokishita S."/>
            <person name="Aerts A."/>
            <person name="Arnold G.J."/>
            <person name="Basu M.K."/>
            <person name="Bauer D.J."/>
            <person name="Caceres C.E."/>
            <person name="Carmel L."/>
            <person name="Casola C."/>
            <person name="Choi J.H."/>
            <person name="Detter J.C."/>
            <person name="Dong Q."/>
            <person name="Dusheyko S."/>
            <person name="Eads B.D."/>
            <person name="Frohlich T."/>
            <person name="Geiler-Samerotte K.A."/>
            <person name="Gerlach D."/>
            <person name="Hatcher P."/>
            <person name="Jogdeo S."/>
            <person name="Krijgsveld J."/>
            <person name="Kriventseva E.V."/>
            <person name="Kultz D."/>
            <person name="Laforsch C."/>
            <person name="Lindquist E."/>
            <person name="Lopez J."/>
            <person name="Manak J.R."/>
            <person name="Muller J."/>
            <person name="Pangilinan J."/>
            <person name="Patwardhan R.P."/>
            <person name="Pitluck S."/>
            <person name="Pritham E.J."/>
            <person name="Rechtsteiner A."/>
            <person name="Rho M."/>
            <person name="Rogozin I.B."/>
            <person name="Sakarya O."/>
            <person name="Salamov A."/>
            <person name="Schaack S."/>
            <person name="Shapiro H."/>
            <person name="Shiga Y."/>
            <person name="Skalitzky C."/>
            <person name="Smith Z."/>
            <person name="Souvorov A."/>
            <person name="Sung W."/>
            <person name="Tang Z."/>
            <person name="Tsuchiya D."/>
            <person name="Tu H."/>
            <person name="Vos H."/>
            <person name="Wang M."/>
            <person name="Wolf Y.I."/>
            <person name="Yamagata H."/>
            <person name="Yamada T."/>
            <person name="Ye Y."/>
            <person name="Shaw J.R."/>
            <person name="Andrews J."/>
            <person name="Crease T.J."/>
            <person name="Tang H."/>
            <person name="Lucas S.M."/>
            <person name="Robertson H.M."/>
            <person name="Bork P."/>
            <person name="Koonin E.V."/>
            <person name="Zdobnov E.M."/>
            <person name="Grigoriev I.V."/>
            <person name="Lynch M."/>
            <person name="Boore J.L."/>
        </authorList>
    </citation>
    <scope>NUCLEOTIDE SEQUENCE [LARGE SCALE GENOMIC DNA]</scope>
</reference>
<dbReference type="OrthoDB" id="6112733at2759"/>
<dbReference type="PhylomeDB" id="E9FZF4"/>
<dbReference type="EMBL" id="GL732528">
    <property type="protein sequence ID" value="EFX87046.1"/>
    <property type="molecule type" value="Genomic_DNA"/>
</dbReference>
<organism evidence="1 2">
    <name type="scientific">Daphnia pulex</name>
    <name type="common">Water flea</name>
    <dbReference type="NCBI Taxonomy" id="6669"/>
    <lineage>
        <taxon>Eukaryota</taxon>
        <taxon>Metazoa</taxon>
        <taxon>Ecdysozoa</taxon>
        <taxon>Arthropoda</taxon>
        <taxon>Crustacea</taxon>
        <taxon>Branchiopoda</taxon>
        <taxon>Diplostraca</taxon>
        <taxon>Cladocera</taxon>
        <taxon>Anomopoda</taxon>
        <taxon>Daphniidae</taxon>
        <taxon>Daphnia</taxon>
    </lineage>
</organism>
<protein>
    <submittedName>
        <fullName evidence="1">Uncharacterized protein</fullName>
    </submittedName>
</protein>
<evidence type="ECO:0000313" key="1">
    <source>
        <dbReference type="EMBL" id="EFX87046.1"/>
    </source>
</evidence>
<proteinExistence type="predicted"/>
<dbReference type="Gene3D" id="1.25.40.20">
    <property type="entry name" value="Ankyrin repeat-containing domain"/>
    <property type="match status" value="1"/>
</dbReference>
<name>E9FZF4_DAPPU</name>
<gene>
    <name evidence="1" type="ORF">DAPPUDRAFT_235927</name>
</gene>
<keyword evidence="2" id="KW-1185">Reference proteome</keyword>
<evidence type="ECO:0000313" key="2">
    <source>
        <dbReference type="Proteomes" id="UP000000305"/>
    </source>
</evidence>
<dbReference type="InParanoid" id="E9FZF4"/>
<sequence length="591" mass="67959">MAAPSVTDLFCKAVNEGSLFQLKGLRQIHGRKAIIANLMETPCNNQGDMCLKVAVENEFYDVLKFLVLQLKGHIMCGLYKTWRKCIEIFSPFSWETCTFKEDTEPFVLSPDIALIRDICHQMPITKLMDYIVDVTNDEPLWLEFVLRSILASSIPQPDKILTLECMGIVFIFKQKCSPIHQKIRELNVLNEILFWRGPRCWKEALILRNATADGEPAIPKVPCEQSEMLRNAFGDVAEMTTVEELEQLEQRCSYQPLDAQALLVGHCIFTRQTSTGLNSFHLKNLVLCSISGRDISRKDSYSRTFHLCLFILDQSYGFTSSSPLECIEHFVTAVHRLFYLFYHLWTDQGHPKTGEIASKSLVLTVKYTLAVLTNVSSVRPHFQLLDRTWQHDIQKKIYVLLSKWIHHLTKEQIENVKESLVPFFRIYNSNHGFPGILELAVDECHWVYRGSPTSSTKVQLIQLMLDAGADPQTIGSYGRTPFHWLFQGSHWESTHWEFKTVFKALLDAGGHLDQATSSDKTVIGLIKEKKNWRLRFDKFCHDPYFDSFINSVLPLSCSCAQFIRQNQIPFENQLPPRLQSFVLLHSEVKIT</sequence>
<accession>E9FZF4</accession>
<dbReference type="Proteomes" id="UP000000305">
    <property type="component" value="Unassembled WGS sequence"/>
</dbReference>
<dbReference type="SUPFAM" id="SSF48403">
    <property type="entry name" value="Ankyrin repeat"/>
    <property type="match status" value="1"/>
</dbReference>
<dbReference type="KEGG" id="dpx:DAPPUDRAFT_235927"/>
<dbReference type="AlphaFoldDB" id="E9FZF4"/>